<feature type="signal peptide" evidence="2">
    <location>
        <begin position="1"/>
        <end position="15"/>
    </location>
</feature>
<evidence type="ECO:0000256" key="1">
    <source>
        <dbReference type="SAM" id="MobiDB-lite"/>
    </source>
</evidence>
<keyword evidence="4" id="KW-1185">Reference proteome</keyword>
<reference evidence="3" key="1">
    <citation type="submission" date="2025-08" db="UniProtKB">
        <authorList>
            <consortium name="Ensembl"/>
        </authorList>
    </citation>
    <scope>IDENTIFICATION</scope>
</reference>
<evidence type="ECO:0000313" key="3">
    <source>
        <dbReference type="Ensembl" id="ENSCCEP00000002449.1"/>
    </source>
</evidence>
<dbReference type="Proteomes" id="UP000694410">
    <property type="component" value="Unplaced"/>
</dbReference>
<feature type="chain" id="PRO_5034783069" evidence="2">
    <location>
        <begin position="16"/>
        <end position="106"/>
    </location>
</feature>
<feature type="compositionally biased region" description="Polar residues" evidence="1">
    <location>
        <begin position="31"/>
        <end position="49"/>
    </location>
</feature>
<keyword evidence="2" id="KW-0732">Signal</keyword>
<proteinExistence type="predicted"/>
<feature type="region of interest" description="Disordered" evidence="1">
    <location>
        <begin position="19"/>
        <end position="78"/>
    </location>
</feature>
<sequence>MWLLCLGVGLLPLLATPRSTPTRWRCPPPATRSSTPSFTPSETQTSRNRSGWRAAGASLPQSPPGHSRRKLELPGEDSSAWEELPVLTLARISPLHLQTLSFANGF</sequence>
<name>A0A8C0U2Q7_CYACU</name>
<reference evidence="3" key="2">
    <citation type="submission" date="2025-09" db="UniProtKB">
        <authorList>
            <consortium name="Ensembl"/>
        </authorList>
    </citation>
    <scope>IDENTIFICATION</scope>
</reference>
<organism evidence="3 4">
    <name type="scientific">Cyanistes caeruleus</name>
    <name type="common">Eurasian blue tit</name>
    <name type="synonym">Parus caeruleus</name>
    <dbReference type="NCBI Taxonomy" id="156563"/>
    <lineage>
        <taxon>Eukaryota</taxon>
        <taxon>Metazoa</taxon>
        <taxon>Chordata</taxon>
        <taxon>Craniata</taxon>
        <taxon>Vertebrata</taxon>
        <taxon>Euteleostomi</taxon>
        <taxon>Archelosauria</taxon>
        <taxon>Archosauria</taxon>
        <taxon>Dinosauria</taxon>
        <taxon>Saurischia</taxon>
        <taxon>Theropoda</taxon>
        <taxon>Coelurosauria</taxon>
        <taxon>Aves</taxon>
        <taxon>Neognathae</taxon>
        <taxon>Neoaves</taxon>
        <taxon>Telluraves</taxon>
        <taxon>Australaves</taxon>
        <taxon>Passeriformes</taxon>
        <taxon>Paridae</taxon>
        <taxon>Cyanistes</taxon>
    </lineage>
</organism>
<accession>A0A8C0U2Q7</accession>
<protein>
    <submittedName>
        <fullName evidence="3">Uncharacterized protein</fullName>
    </submittedName>
</protein>
<evidence type="ECO:0000256" key="2">
    <source>
        <dbReference type="SAM" id="SignalP"/>
    </source>
</evidence>
<dbReference type="AlphaFoldDB" id="A0A8C0U2Q7"/>
<dbReference type="Ensembl" id="ENSCCET00000004039.1">
    <property type="protein sequence ID" value="ENSCCEP00000002449.1"/>
    <property type="gene ID" value="ENSCCEG00000002722.1"/>
</dbReference>
<evidence type="ECO:0000313" key="4">
    <source>
        <dbReference type="Proteomes" id="UP000694410"/>
    </source>
</evidence>